<protein>
    <recommendedName>
        <fullName evidence="6">OmpR/PhoB-type domain-containing protein</fullName>
    </recommendedName>
</protein>
<evidence type="ECO:0000313" key="8">
    <source>
        <dbReference type="Proteomes" id="UP001500967"/>
    </source>
</evidence>
<dbReference type="SMART" id="SM00862">
    <property type="entry name" value="Trans_reg_C"/>
    <property type="match status" value="1"/>
</dbReference>
<evidence type="ECO:0000313" key="7">
    <source>
        <dbReference type="EMBL" id="GAA0274586.1"/>
    </source>
</evidence>
<dbReference type="InterPro" id="IPR005158">
    <property type="entry name" value="BTAD"/>
</dbReference>
<dbReference type="Proteomes" id="UP001500967">
    <property type="component" value="Unassembled WGS sequence"/>
</dbReference>
<dbReference type="Pfam" id="PF13191">
    <property type="entry name" value="AAA_16"/>
    <property type="match status" value="1"/>
</dbReference>
<dbReference type="Pfam" id="PF00486">
    <property type="entry name" value="Trans_reg_C"/>
    <property type="match status" value="1"/>
</dbReference>
<dbReference type="SUPFAM" id="SSF52540">
    <property type="entry name" value="P-loop containing nucleoside triphosphate hydrolases"/>
    <property type="match status" value="1"/>
</dbReference>
<accession>A0ABN0V487</accession>
<dbReference type="RefSeq" id="WP_344653490.1">
    <property type="nucleotide sequence ID" value="NZ_BAAAGX010000033.1"/>
</dbReference>
<sequence length="1017" mass="108681">MTALRLAVLGPLRIWRGDVELDPGPRQQVYLLTLLLARAGRPVSASELIELIWDDDPPATALNTVQKYVGGLRRLLDPSFVRRRGNGYVFVAGPETLDLVAFRELVTEGRASGDLDCYVAALKLWRGSAGEGLDHGPAATAVFAALDGEFYDACVEAAELAVSLGRAERVLQPLLLAALMAPLHEPVQASLVTVLAAAGQQAEALAVYRAVRARLVDELGIDPGPALRAAHARVLERVPATTPARDAPALVGRRTELAVVRAAVDSALADETGLVLVEGEPGVGKTSLLAAAGAEAARRGVLVVRGQCGEDEGAPSMWPWVQAIGAVVDALPEAEREKWIAGELGRLLEPRDDVLGEPRGGVLTVPVRSDTGAQFRLFERVLALLGQVAARQPLMLLLDDLQWADVASLQLFGHVATGQPRRTVVVGALRDRAPVPGSELTRVLATASRNPRHRRTRLGPLDPGEVGELVRRETGRPVSADLARTVHERTAGNPFFVRELSRLLASSGDAAGLPTSVRDVVVDRTAGLDAVSGEVLRIAALIGREVDLGLLARAAGLGVPECLEGIGPIEALGLLASVPGDPFALRFPHDLIRESVTGTIPVAAVPRLHLRVADALEHEDDVETLAYHLWAAGPLADPARTADALVRAGRRAAAKSALAAAEQQLRSAAAIARAAGRAELELSALSQLIAVVGMRSGYAGSALDELDRAERLARGLGRERDATDFLYSRCATYSQTLQFDRARPLARRLLEHGEASADPIVRGYGVHAWGIHQWDLGNIGEAYRYLRRLDVPGRTDRETHRLRHDLLGLSPAILAQVTALHGEVDAARDLFERAAAAAGEDPHAVTLTASFTSTTAMFVGDAAWALRAAERGIAADPDFSFVFYGAYLRMNRWWARAVTGRDPAGAAAEIEALITATVLDPPLTGVSTRFGQLAEAWLAAGEPDRAADALDRAEDFLDRYGQRYAEGHILLQRARLHRARGVPADAAIERARVVSTQREAHLFARRAAALQDTATGR</sequence>
<dbReference type="InterPro" id="IPR027417">
    <property type="entry name" value="P-loop_NTPase"/>
</dbReference>
<reference evidence="7 8" key="1">
    <citation type="journal article" date="2019" name="Int. J. Syst. Evol. Microbiol.">
        <title>The Global Catalogue of Microorganisms (GCM) 10K type strain sequencing project: providing services to taxonomists for standard genome sequencing and annotation.</title>
        <authorList>
            <consortium name="The Broad Institute Genomics Platform"/>
            <consortium name="The Broad Institute Genome Sequencing Center for Infectious Disease"/>
            <person name="Wu L."/>
            <person name="Ma J."/>
        </authorList>
    </citation>
    <scope>NUCLEOTIDE SEQUENCE [LARGE SCALE GENOMIC DNA]</scope>
    <source>
        <strain evidence="7 8">JCM 10425</strain>
    </source>
</reference>
<dbReference type="InterPro" id="IPR041664">
    <property type="entry name" value="AAA_16"/>
</dbReference>
<organism evidence="7 8">
    <name type="scientific">Cryptosporangium japonicum</name>
    <dbReference type="NCBI Taxonomy" id="80872"/>
    <lineage>
        <taxon>Bacteria</taxon>
        <taxon>Bacillati</taxon>
        <taxon>Actinomycetota</taxon>
        <taxon>Actinomycetes</taxon>
        <taxon>Cryptosporangiales</taxon>
        <taxon>Cryptosporangiaceae</taxon>
        <taxon>Cryptosporangium</taxon>
    </lineage>
</organism>
<feature type="DNA-binding region" description="OmpR/PhoB-type" evidence="5">
    <location>
        <begin position="1"/>
        <end position="92"/>
    </location>
</feature>
<dbReference type="InterPro" id="IPR003593">
    <property type="entry name" value="AAA+_ATPase"/>
</dbReference>
<dbReference type="PANTHER" id="PTHR35807">
    <property type="entry name" value="TRANSCRIPTIONAL REGULATOR REDD-RELATED"/>
    <property type="match status" value="1"/>
</dbReference>
<keyword evidence="3 5" id="KW-0238">DNA-binding</keyword>
<evidence type="ECO:0000259" key="6">
    <source>
        <dbReference type="PROSITE" id="PS51755"/>
    </source>
</evidence>
<dbReference type="Pfam" id="PF03704">
    <property type="entry name" value="BTAD"/>
    <property type="match status" value="1"/>
</dbReference>
<proteinExistence type="inferred from homology"/>
<dbReference type="EMBL" id="BAAAGX010000033">
    <property type="protein sequence ID" value="GAA0274586.1"/>
    <property type="molecule type" value="Genomic_DNA"/>
</dbReference>
<evidence type="ECO:0000256" key="2">
    <source>
        <dbReference type="ARBA" id="ARBA00023015"/>
    </source>
</evidence>
<gene>
    <name evidence="7" type="ORF">GCM10009539_72870</name>
</gene>
<dbReference type="InterPro" id="IPR036388">
    <property type="entry name" value="WH-like_DNA-bd_sf"/>
</dbReference>
<dbReference type="Gene3D" id="1.25.40.10">
    <property type="entry name" value="Tetratricopeptide repeat domain"/>
    <property type="match status" value="2"/>
</dbReference>
<dbReference type="SUPFAM" id="SSF46894">
    <property type="entry name" value="C-terminal effector domain of the bipartite response regulators"/>
    <property type="match status" value="1"/>
</dbReference>
<feature type="domain" description="OmpR/PhoB-type" evidence="6">
    <location>
        <begin position="1"/>
        <end position="92"/>
    </location>
</feature>
<comment type="similarity">
    <text evidence="1">Belongs to the AfsR/DnrI/RedD regulatory family.</text>
</comment>
<keyword evidence="2" id="KW-0805">Transcription regulation</keyword>
<dbReference type="PANTHER" id="PTHR35807:SF1">
    <property type="entry name" value="TRANSCRIPTIONAL REGULATOR REDD"/>
    <property type="match status" value="1"/>
</dbReference>
<dbReference type="InterPro" id="IPR001867">
    <property type="entry name" value="OmpR/PhoB-type_DNA-bd"/>
</dbReference>
<evidence type="ECO:0000256" key="3">
    <source>
        <dbReference type="ARBA" id="ARBA00023125"/>
    </source>
</evidence>
<keyword evidence="8" id="KW-1185">Reference proteome</keyword>
<dbReference type="CDD" id="cd15831">
    <property type="entry name" value="BTAD"/>
    <property type="match status" value="1"/>
</dbReference>
<dbReference type="PROSITE" id="PS51755">
    <property type="entry name" value="OMPR_PHOB"/>
    <property type="match status" value="1"/>
</dbReference>
<name>A0ABN0V487_9ACTN</name>
<dbReference type="SMART" id="SM01043">
    <property type="entry name" value="BTAD"/>
    <property type="match status" value="1"/>
</dbReference>
<evidence type="ECO:0000256" key="5">
    <source>
        <dbReference type="PROSITE-ProRule" id="PRU01091"/>
    </source>
</evidence>
<dbReference type="InterPro" id="IPR051677">
    <property type="entry name" value="AfsR-DnrI-RedD_regulator"/>
</dbReference>
<dbReference type="SMART" id="SM00382">
    <property type="entry name" value="AAA"/>
    <property type="match status" value="1"/>
</dbReference>
<comment type="caution">
    <text evidence="7">The sequence shown here is derived from an EMBL/GenBank/DDBJ whole genome shotgun (WGS) entry which is preliminary data.</text>
</comment>
<evidence type="ECO:0000256" key="1">
    <source>
        <dbReference type="ARBA" id="ARBA00005820"/>
    </source>
</evidence>
<dbReference type="InterPro" id="IPR016032">
    <property type="entry name" value="Sig_transdc_resp-reg_C-effctor"/>
</dbReference>
<keyword evidence="4" id="KW-0804">Transcription</keyword>
<evidence type="ECO:0000256" key="4">
    <source>
        <dbReference type="ARBA" id="ARBA00023163"/>
    </source>
</evidence>
<dbReference type="InterPro" id="IPR011990">
    <property type="entry name" value="TPR-like_helical_dom_sf"/>
</dbReference>
<dbReference type="Gene3D" id="1.10.10.10">
    <property type="entry name" value="Winged helix-like DNA-binding domain superfamily/Winged helix DNA-binding domain"/>
    <property type="match status" value="1"/>
</dbReference>
<dbReference type="SUPFAM" id="SSF48452">
    <property type="entry name" value="TPR-like"/>
    <property type="match status" value="2"/>
</dbReference>